<dbReference type="KEGG" id="rei:IE4771_PE00418"/>
<sequence length="300" mass="33258">MDKVLSAVDPPGGGPGSHWNFPWRTVPRWLLWPVLLIGLLLVAGIVVFFGGSDRLEDPAARVEDRALNKAAPSSEIAARRDDEAASSRRPLSISPQLIEVPKPELAGQFLRMWRVSGSSICAALREAGIAMSEWKAASMRNRNYECYFQRVYQRDEARPLSSTFLKVRGNEAGEIVEIRARIIGPTTDAQGRLAPAVLRMFEIIVKQACWSDFEDSLTSIQNLRNVEYDRFGAYLSFTREADGKSNFDFVLGLKATSASQVRTKTYFSPERWLTGTDRPNVPGKVILTDPSGTMSANCAS</sequence>
<protein>
    <recommendedName>
        <fullName evidence="4">Exopolysaccharide synthesis protein</fullName>
    </recommendedName>
</protein>
<accession>A0A060ID45</accession>
<geneLocation type="plasmid" evidence="2 3">
    <name>pRetIE4771e</name>
</geneLocation>
<name>A0A060ID45_RHIET</name>
<organism evidence="2 3">
    <name type="scientific">Rhizobium etli bv. mimosae str. IE4771</name>
    <dbReference type="NCBI Taxonomy" id="1432050"/>
    <lineage>
        <taxon>Bacteria</taxon>
        <taxon>Pseudomonadati</taxon>
        <taxon>Pseudomonadota</taxon>
        <taxon>Alphaproteobacteria</taxon>
        <taxon>Hyphomicrobiales</taxon>
        <taxon>Rhizobiaceae</taxon>
        <taxon>Rhizobium/Agrobacterium group</taxon>
        <taxon>Rhizobium</taxon>
    </lineage>
</organism>
<evidence type="ECO:0008006" key="4">
    <source>
        <dbReference type="Google" id="ProtNLM"/>
    </source>
</evidence>
<keyword evidence="2" id="KW-0614">Plasmid</keyword>
<dbReference type="HOGENOM" id="CLU_068671_1_0_5"/>
<feature type="transmembrane region" description="Helical" evidence="1">
    <location>
        <begin position="29"/>
        <end position="51"/>
    </location>
</feature>
<evidence type="ECO:0000256" key="1">
    <source>
        <dbReference type="SAM" id="Phobius"/>
    </source>
</evidence>
<evidence type="ECO:0000313" key="2">
    <source>
        <dbReference type="EMBL" id="AIC31642.1"/>
    </source>
</evidence>
<dbReference type="Proteomes" id="UP000027180">
    <property type="component" value="Plasmid pRetIE4771e"/>
</dbReference>
<dbReference type="EMBL" id="CP006991">
    <property type="protein sequence ID" value="AIC31642.1"/>
    <property type="molecule type" value="Genomic_DNA"/>
</dbReference>
<dbReference type="Pfam" id="PF19495">
    <property type="entry name" value="DUF6030"/>
    <property type="match status" value="1"/>
</dbReference>
<keyword evidence="1" id="KW-1133">Transmembrane helix</keyword>
<proteinExistence type="predicted"/>
<gene>
    <name evidence="2" type="ORF">IE4771_PE00418</name>
</gene>
<keyword evidence="1" id="KW-0472">Membrane</keyword>
<keyword evidence="1" id="KW-0812">Transmembrane</keyword>
<dbReference type="AlphaFoldDB" id="A0A060ID45"/>
<reference evidence="2 3" key="1">
    <citation type="submission" date="2013-12" db="EMBL/GenBank/DDBJ databases">
        <title>Complete genome sequence of Rhizobium etli bv. mimosae IE4771.</title>
        <authorList>
            <person name="Bustos P."/>
            <person name="Santamaria R.I."/>
            <person name="Lozano L."/>
            <person name="Ormeno-Orrillo E."/>
            <person name="Rogel M.A."/>
            <person name="Romero D."/>
            <person name="Cevallos M.A."/>
            <person name="Martinez-Romero E."/>
            <person name="Gonzalez V."/>
        </authorList>
    </citation>
    <scope>NUCLEOTIDE SEQUENCE [LARGE SCALE GENOMIC DNA]</scope>
    <source>
        <strain evidence="2 3">IE4771</strain>
        <plasmid evidence="3">Plasmid pRetIE4771e</plasmid>
    </source>
</reference>
<dbReference type="InterPro" id="IPR046071">
    <property type="entry name" value="DUF6030"/>
</dbReference>
<evidence type="ECO:0000313" key="3">
    <source>
        <dbReference type="Proteomes" id="UP000027180"/>
    </source>
</evidence>